<dbReference type="InterPro" id="IPR013384">
    <property type="entry name" value="Flagell_FlgL"/>
</dbReference>
<dbReference type="PANTHER" id="PTHR42792:SF1">
    <property type="entry name" value="FLAGELLAR HOOK-ASSOCIATED PROTEIN 3"/>
    <property type="match status" value="1"/>
</dbReference>
<evidence type="ECO:0000256" key="1">
    <source>
        <dbReference type="ARBA" id="ARBA00004365"/>
    </source>
</evidence>
<dbReference type="RefSeq" id="WP_038489785.1">
    <property type="nucleotide sequence ID" value="NZ_BCTH01000087.1"/>
</dbReference>
<dbReference type="GO" id="GO:0005576">
    <property type="term" value="C:extracellular region"/>
    <property type="evidence" value="ECO:0007669"/>
    <property type="project" value="UniProtKB-SubCell"/>
</dbReference>
<evidence type="ECO:0000259" key="5">
    <source>
        <dbReference type="Pfam" id="PF00669"/>
    </source>
</evidence>
<comment type="subcellular location">
    <subcellularLocation>
        <location evidence="1">Bacterial flagellum</location>
    </subcellularLocation>
    <subcellularLocation>
        <location evidence="2">Secreted</location>
    </subcellularLocation>
</comment>
<comment type="similarity">
    <text evidence="3">Belongs to the bacterial flagellin family.</text>
</comment>
<dbReference type="STRING" id="1349767.GJA_1232"/>
<dbReference type="PANTHER" id="PTHR42792">
    <property type="entry name" value="FLAGELLIN"/>
    <property type="match status" value="1"/>
</dbReference>
<keyword evidence="6" id="KW-0966">Cell projection</keyword>
<dbReference type="Pfam" id="PF00669">
    <property type="entry name" value="Flagellin_N"/>
    <property type="match status" value="1"/>
</dbReference>
<dbReference type="eggNOG" id="COG1344">
    <property type="taxonomic scope" value="Bacteria"/>
</dbReference>
<evidence type="ECO:0000313" key="7">
    <source>
        <dbReference type="Proteomes" id="UP000027604"/>
    </source>
</evidence>
<dbReference type="InterPro" id="IPR001029">
    <property type="entry name" value="Flagellin_N"/>
</dbReference>
<dbReference type="NCBIfam" id="TIGR02550">
    <property type="entry name" value="flagell_flgL"/>
    <property type="match status" value="1"/>
</dbReference>
<dbReference type="GO" id="GO:0005198">
    <property type="term" value="F:structural molecule activity"/>
    <property type="evidence" value="ECO:0007669"/>
    <property type="project" value="InterPro"/>
</dbReference>
<organism evidence="6 7">
    <name type="scientific">Janthinobacterium agaricidamnosum NBRC 102515 = DSM 9628</name>
    <dbReference type="NCBI Taxonomy" id="1349767"/>
    <lineage>
        <taxon>Bacteria</taxon>
        <taxon>Pseudomonadati</taxon>
        <taxon>Pseudomonadota</taxon>
        <taxon>Betaproteobacteria</taxon>
        <taxon>Burkholderiales</taxon>
        <taxon>Oxalobacteraceae</taxon>
        <taxon>Janthinobacterium</taxon>
    </lineage>
</organism>
<dbReference type="HOGENOM" id="CLU_024437_5_0_4"/>
<dbReference type="PATRIC" id="fig|1349767.4.peg.2950"/>
<gene>
    <name evidence="6" type="primary">flgL</name>
    <name evidence="6" type="ORF">GJA_1232</name>
</gene>
<name>W0V2Q8_9BURK</name>
<dbReference type="KEGG" id="jag:GJA_1232"/>
<evidence type="ECO:0000256" key="3">
    <source>
        <dbReference type="ARBA" id="ARBA00005709"/>
    </source>
</evidence>
<sequence length="415" mass="43900">MRISTKSIYDTGSNQLNNLQSALNRTQMQMSTNRRNLTPADDPIASARALEVSQSQSINNQLVTNRSNAKNFLSQEDIALGNTTNLLSDVKDLIVKAGNGSMKDVDRGSLATELEGRLNDLLGIANTADGAGGYLFSGYKSTTQPYTLSPTGAVYQGDQGQRTLQVGSTRTLATSDTGSNIFDNNMTGNGKFTTSAAAANYTNGGSGIISGGTVTNASALTGHKYSIDFTVTPTGIGTETKTTYIVTDTTLGVTVPNPATPTDYVAGQAISFDGQQVDVKGKPANGDKFNTEPSAKESIFTTIKNLIGVLRSPSEGEAGQAKLTNGLNAAHDIIDTAYDNVLSVRSEVGSRLKELDYLDSSGDDLNIQYESTLNDLQGLDVVKTISLFTQQQTTLQAAQKSFTAVSGLSLFNYIN</sequence>
<feature type="domain" description="Flagellin N-terminal" evidence="5">
    <location>
        <begin position="3"/>
        <end position="140"/>
    </location>
</feature>
<evidence type="ECO:0000256" key="4">
    <source>
        <dbReference type="ARBA" id="ARBA00023143"/>
    </source>
</evidence>
<dbReference type="EMBL" id="HG322949">
    <property type="protein sequence ID" value="CDG81885.1"/>
    <property type="molecule type" value="Genomic_DNA"/>
</dbReference>
<dbReference type="GO" id="GO:0009424">
    <property type="term" value="C:bacterial-type flagellum hook"/>
    <property type="evidence" value="ECO:0007669"/>
    <property type="project" value="InterPro"/>
</dbReference>
<evidence type="ECO:0000256" key="2">
    <source>
        <dbReference type="ARBA" id="ARBA00004613"/>
    </source>
</evidence>
<protein>
    <submittedName>
        <fullName evidence="6">Flagellar hook-associated protein 3</fullName>
    </submittedName>
</protein>
<keyword evidence="6" id="KW-0969">Cilium</keyword>
<dbReference type="InterPro" id="IPR001492">
    <property type="entry name" value="Flagellin"/>
</dbReference>
<keyword evidence="6" id="KW-0282">Flagellum</keyword>
<dbReference type="AlphaFoldDB" id="W0V2Q8"/>
<keyword evidence="7" id="KW-1185">Reference proteome</keyword>
<keyword evidence="4" id="KW-0975">Bacterial flagellum</keyword>
<evidence type="ECO:0000313" key="6">
    <source>
        <dbReference type="EMBL" id="CDG81885.1"/>
    </source>
</evidence>
<dbReference type="OrthoDB" id="9768249at2"/>
<dbReference type="SUPFAM" id="SSF64518">
    <property type="entry name" value="Phase 1 flagellin"/>
    <property type="match status" value="1"/>
</dbReference>
<reference evidence="6 7" key="1">
    <citation type="journal article" date="2015" name="Genome Announc.">
        <title>Genome Sequence of Mushroom Soft-Rot Pathogen Janthinobacterium agaricidamnosum.</title>
        <authorList>
            <person name="Graupner K."/>
            <person name="Lackner G."/>
            <person name="Hertweck C."/>
        </authorList>
    </citation>
    <scope>NUCLEOTIDE SEQUENCE [LARGE SCALE GENOMIC DNA]</scope>
    <source>
        <strain evidence="7">NBRC 102515 / DSM 9628</strain>
    </source>
</reference>
<dbReference type="Proteomes" id="UP000027604">
    <property type="component" value="Chromosome I"/>
</dbReference>
<dbReference type="GO" id="GO:0071973">
    <property type="term" value="P:bacterial-type flagellum-dependent cell motility"/>
    <property type="evidence" value="ECO:0007669"/>
    <property type="project" value="InterPro"/>
</dbReference>
<dbReference type="Gene3D" id="1.20.1330.10">
    <property type="entry name" value="f41 fragment of flagellin, N-terminal domain"/>
    <property type="match status" value="2"/>
</dbReference>
<accession>W0V2Q8</accession>
<proteinExistence type="inferred from homology"/>